<protein>
    <submittedName>
        <fullName evidence="2">Uncharacterized protein</fullName>
    </submittedName>
</protein>
<keyword evidence="3" id="KW-1185">Reference proteome</keyword>
<feature type="compositionally biased region" description="Basic residues" evidence="1">
    <location>
        <begin position="21"/>
        <end position="40"/>
    </location>
</feature>
<gene>
    <name evidence="2" type="ORF">niasHT_000076</name>
</gene>
<proteinExistence type="predicted"/>
<organism evidence="2 3">
    <name type="scientific">Heterodera trifolii</name>
    <dbReference type="NCBI Taxonomy" id="157864"/>
    <lineage>
        <taxon>Eukaryota</taxon>
        <taxon>Metazoa</taxon>
        <taxon>Ecdysozoa</taxon>
        <taxon>Nematoda</taxon>
        <taxon>Chromadorea</taxon>
        <taxon>Rhabditida</taxon>
        <taxon>Tylenchina</taxon>
        <taxon>Tylenchomorpha</taxon>
        <taxon>Tylenchoidea</taxon>
        <taxon>Heteroderidae</taxon>
        <taxon>Heteroderinae</taxon>
        <taxon>Heterodera</taxon>
    </lineage>
</organism>
<feature type="region of interest" description="Disordered" evidence="1">
    <location>
        <begin position="308"/>
        <end position="340"/>
    </location>
</feature>
<sequence length="619" mass="68204">MAKIVIAPYKKITTESGPSKKTLRQKQKRKNKAIRKKQPKKMFTTKAPHAPSALSGQQQQQQNAELGGDHHQQLHQNAILEGVGQQQQNADLGGDHHQQQQQNAVLGGVGQQQQNADLGGDHHQQQQQNAVLGGVGQQQQNADLGGDHHQQQQQNAVLGGVGQQQQNADLGGDHHQQQQQNAVLGGVGQQQQNADLGGDHHQQQQQNAILGGVGQQQQNADLGGDHHQQQQQNAVLGGVGQQQQNAELGGDHHQQLHQNAVLEGVGQQQQNAVLEGVGQQQQNADLGGDHHQQQQQNAVLEGVGQQQQNADLGGDHHQQQQQNAVLEGVGQQQQNAELEGEEEKFELKEIWACFTHPASQRKCYFVSWLRRTSLGTVGSWPLPPFSSRIQGKVYGLRTAELPLGRLYHGPSHHFPPGFKAKFTVFGLQNFPWDGWIMAPPTIFLPDSRQSLRSSDCRTSLGTVGSWPLPPFSSRIQGKVYGLRTAELPLGRLDHGPSHHFPPGFKAKFTVFGLQNFPWDDYAERQWILSEDCYGLEICVDFTRQAATEATLDALSGKPVPADHRALLANNQKFKKLHKKLALSATLQTSDGIMWMPRVPRAIKTEASQCIDAFVDEFMK</sequence>
<reference evidence="2 3" key="1">
    <citation type="submission" date="2024-10" db="EMBL/GenBank/DDBJ databases">
        <authorList>
            <person name="Kim D."/>
        </authorList>
    </citation>
    <scope>NUCLEOTIDE SEQUENCE [LARGE SCALE GENOMIC DNA]</scope>
    <source>
        <strain evidence="2">BH-2024</strain>
    </source>
</reference>
<accession>A0ABD2LVM3</accession>
<dbReference type="EMBL" id="JBICBT010000252">
    <property type="protein sequence ID" value="KAL3119298.1"/>
    <property type="molecule type" value="Genomic_DNA"/>
</dbReference>
<comment type="caution">
    <text evidence="2">The sequence shown here is derived from an EMBL/GenBank/DDBJ whole genome shotgun (WGS) entry which is preliminary data.</text>
</comment>
<dbReference type="AlphaFoldDB" id="A0ABD2LVM3"/>
<name>A0ABD2LVM3_9BILA</name>
<dbReference type="Proteomes" id="UP001620626">
    <property type="component" value="Unassembled WGS sequence"/>
</dbReference>
<evidence type="ECO:0000313" key="2">
    <source>
        <dbReference type="EMBL" id="KAL3119298.1"/>
    </source>
</evidence>
<evidence type="ECO:0000256" key="1">
    <source>
        <dbReference type="SAM" id="MobiDB-lite"/>
    </source>
</evidence>
<feature type="region of interest" description="Disordered" evidence="1">
    <location>
        <begin position="14"/>
        <end position="71"/>
    </location>
</feature>
<evidence type="ECO:0000313" key="3">
    <source>
        <dbReference type="Proteomes" id="UP001620626"/>
    </source>
</evidence>